<organism evidence="1">
    <name type="scientific">Anguilla anguilla</name>
    <name type="common">European freshwater eel</name>
    <name type="synonym">Muraena anguilla</name>
    <dbReference type="NCBI Taxonomy" id="7936"/>
    <lineage>
        <taxon>Eukaryota</taxon>
        <taxon>Metazoa</taxon>
        <taxon>Chordata</taxon>
        <taxon>Craniata</taxon>
        <taxon>Vertebrata</taxon>
        <taxon>Euteleostomi</taxon>
        <taxon>Actinopterygii</taxon>
        <taxon>Neopterygii</taxon>
        <taxon>Teleostei</taxon>
        <taxon>Anguilliformes</taxon>
        <taxon>Anguillidae</taxon>
        <taxon>Anguilla</taxon>
    </lineage>
</organism>
<protein>
    <submittedName>
        <fullName evidence="1">Uncharacterized protein</fullName>
    </submittedName>
</protein>
<proteinExistence type="predicted"/>
<dbReference type="AlphaFoldDB" id="A0A0E9XYP2"/>
<sequence length="57" mass="6469">MFIIHTPKHFISKKGALYGFSPVIRLALQCGDTREIHVKAQTPKKTLTIQSKILILH</sequence>
<reference evidence="1" key="2">
    <citation type="journal article" date="2015" name="Fish Shellfish Immunol.">
        <title>Early steps in the European eel (Anguilla anguilla)-Vibrio vulnificus interaction in the gills: Role of the RtxA13 toxin.</title>
        <authorList>
            <person name="Callol A."/>
            <person name="Pajuelo D."/>
            <person name="Ebbesson L."/>
            <person name="Teles M."/>
            <person name="MacKenzie S."/>
            <person name="Amaro C."/>
        </authorList>
    </citation>
    <scope>NUCLEOTIDE SEQUENCE</scope>
</reference>
<dbReference type="EMBL" id="GBXM01001774">
    <property type="protein sequence ID" value="JAI06804.1"/>
    <property type="molecule type" value="Transcribed_RNA"/>
</dbReference>
<evidence type="ECO:0000313" key="1">
    <source>
        <dbReference type="EMBL" id="JAI06804.1"/>
    </source>
</evidence>
<name>A0A0E9XYP2_ANGAN</name>
<accession>A0A0E9XYP2</accession>
<reference evidence="1" key="1">
    <citation type="submission" date="2014-11" db="EMBL/GenBank/DDBJ databases">
        <authorList>
            <person name="Amaro Gonzalez C."/>
        </authorList>
    </citation>
    <scope>NUCLEOTIDE SEQUENCE</scope>
</reference>